<proteinExistence type="predicted"/>
<dbReference type="Gene3D" id="3.40.50.1980">
    <property type="entry name" value="Nitrogenase molybdenum iron protein domain"/>
    <property type="match status" value="1"/>
</dbReference>
<dbReference type="EMBL" id="JBHTOP010000006">
    <property type="protein sequence ID" value="MFD1671318.1"/>
    <property type="molecule type" value="Genomic_DNA"/>
</dbReference>
<dbReference type="InterPro" id="IPR000510">
    <property type="entry name" value="Nase/OxRdtase_comp1"/>
</dbReference>
<evidence type="ECO:0000313" key="3">
    <source>
        <dbReference type="Proteomes" id="UP001597267"/>
    </source>
</evidence>
<evidence type="ECO:0000259" key="1">
    <source>
        <dbReference type="Pfam" id="PF00148"/>
    </source>
</evidence>
<reference evidence="3" key="1">
    <citation type="journal article" date="2019" name="Int. J. Syst. Evol. Microbiol.">
        <title>The Global Catalogue of Microorganisms (GCM) 10K type strain sequencing project: providing services to taxonomists for standard genome sequencing and annotation.</title>
        <authorList>
            <consortium name="The Broad Institute Genomics Platform"/>
            <consortium name="The Broad Institute Genome Sequencing Center for Infectious Disease"/>
            <person name="Wu L."/>
            <person name="Ma J."/>
        </authorList>
    </citation>
    <scope>NUCLEOTIDE SEQUENCE [LARGE SCALE GENOMIC DNA]</scope>
    <source>
        <strain evidence="3">CCM 8896</strain>
    </source>
</reference>
<evidence type="ECO:0000313" key="2">
    <source>
        <dbReference type="EMBL" id="MFD1671318.1"/>
    </source>
</evidence>
<gene>
    <name evidence="2" type="ORF">ACFQ5M_04340</name>
</gene>
<comment type="caution">
    <text evidence="2">The sequence shown here is derived from an EMBL/GenBank/DDBJ whole genome shotgun (WGS) entry which is preliminary data.</text>
</comment>
<dbReference type="Pfam" id="PF00148">
    <property type="entry name" value="Oxidored_nitro"/>
    <property type="match status" value="1"/>
</dbReference>
<accession>A0ABW4J6U8</accession>
<dbReference type="RefSeq" id="WP_125713440.1">
    <property type="nucleotide sequence ID" value="NZ_JBHTOP010000006.1"/>
</dbReference>
<keyword evidence="3" id="KW-1185">Reference proteome</keyword>
<protein>
    <submittedName>
        <fullName evidence="2">Nitrogenase component 1</fullName>
    </submittedName>
</protein>
<dbReference type="Proteomes" id="UP001597267">
    <property type="component" value="Unassembled WGS sequence"/>
</dbReference>
<dbReference type="SUPFAM" id="SSF53807">
    <property type="entry name" value="Helical backbone' metal receptor"/>
    <property type="match status" value="1"/>
</dbReference>
<sequence>MLKPLGHTAMPTSPAVTLKSAQFPQPFADGLSYSVLSCGGWPLVQTGLLLPEAHLIFVCPQNCLRGVVLVAAEMKLSQRFSTVAVREQDVISGDMERLTIDGVGEIIDHLAEKPPAVLVFTNCIHHFVGTDLEVVYQTLRQRYPEIQFTDCYMNPIMRKSGLNPEQMMRRQLYSLLTPRPKVARQVNIIGNRFPMDPHNDLYQLLQHHGYTVKEVPRCETYAQYQTLAASSLNITTLPMAQSAGTLLADKLEQPHLFLPLTFCYETITENLKRLSDALDLPREDPAPAIAACEAALKAAKKVIGATPIAISFSACVYPLSLARLLIEHGFNVTKIFADSFIPTEKADFLALQKLAPNLQLYPTSQVQMRVLPKESSGKTLAIGTEAAYFTGTRYFVNLIEGAGLYGFDGIVHLMALLQTAFLEPKAPELLNQINQRGCECLL</sequence>
<name>A0ABW4J6U8_9LACO</name>
<feature type="domain" description="Nitrogenase/oxidoreductase component 1" evidence="1">
    <location>
        <begin position="52"/>
        <end position="343"/>
    </location>
</feature>
<organism evidence="2 3">
    <name type="scientific">Agrilactobacillus yilanensis</name>
    <dbReference type="NCBI Taxonomy" id="2485997"/>
    <lineage>
        <taxon>Bacteria</taxon>
        <taxon>Bacillati</taxon>
        <taxon>Bacillota</taxon>
        <taxon>Bacilli</taxon>
        <taxon>Lactobacillales</taxon>
        <taxon>Lactobacillaceae</taxon>
        <taxon>Agrilactobacillus</taxon>
    </lineage>
</organism>